<reference evidence="6 9" key="1">
    <citation type="submission" date="2018-01" db="EMBL/GenBank/DDBJ databases">
        <title>Complete genome sequence of Staphylococcus Scheliferi isolated from human.</title>
        <authorList>
            <person name="Abouelkhair M.A."/>
            <person name="Bemis D.A."/>
            <person name="Kania S.A."/>
        </authorList>
    </citation>
    <scope>NUCLEOTIDE SEQUENCE [LARGE SCALE GENOMIC DNA]</scope>
    <source>
        <strain evidence="6 9">ATCC 43808</strain>
    </source>
</reference>
<dbReference type="EMBL" id="UHEF01000001">
    <property type="protein sequence ID" value="SUM86012.1"/>
    <property type="molecule type" value="Genomic_DNA"/>
</dbReference>
<sequence length="193" mass="22400">MSAIKPLIRYHSGTIINRLTPVADALGTPIMIYDQNMMDEDLGKYTRHPTQPKMITLEEGHNAKCIEAGQIVFNMITGECVIVSSKYSGAILPYNYTHIEVDRDRVYPRYLVYWLNYSPKALKQIKLYQQGGSMIKKITHKQLQALEIPLPCMHQQELIGNLAHSRVRLKYLKAKREHLMDTYLRAILFREEH</sequence>
<evidence type="ECO:0000313" key="6">
    <source>
        <dbReference type="EMBL" id="NHA33128.1"/>
    </source>
</evidence>
<dbReference type="GeneID" id="93788893"/>
<comment type="similarity">
    <text evidence="1">Belongs to the type-I restriction system S methylase family.</text>
</comment>
<reference evidence="7" key="2">
    <citation type="submission" date="2018-06" db="EMBL/GenBank/DDBJ databases">
        <authorList>
            <consortium name="Pathogen Informatics"/>
            <person name="Doyle S."/>
        </authorList>
    </citation>
    <scope>NUCLEOTIDE SEQUENCE [LARGE SCALE GENOMIC DNA]</scope>
    <source>
        <strain evidence="7">NCTC12218</strain>
    </source>
</reference>
<evidence type="ECO:0000313" key="7">
    <source>
        <dbReference type="EMBL" id="SUM86012.1"/>
    </source>
</evidence>
<dbReference type="GO" id="GO:0009307">
    <property type="term" value="P:DNA restriction-modification system"/>
    <property type="evidence" value="ECO:0007669"/>
    <property type="project" value="UniProtKB-KW"/>
</dbReference>
<reference evidence="5 8" key="3">
    <citation type="submission" date="2020-11" db="EMBL/GenBank/DDBJ databases">
        <authorList>
            <consortium name="Pathogen Informatics"/>
        </authorList>
    </citation>
    <scope>NUCLEOTIDE SEQUENCE [LARGE SCALE GENOMIC DNA]</scope>
    <source>
        <strain evidence="5 8">NCTC12218</strain>
    </source>
</reference>
<dbReference type="Gene3D" id="3.90.220.20">
    <property type="entry name" value="DNA methylase specificity domains"/>
    <property type="match status" value="1"/>
</dbReference>
<dbReference type="RefSeq" id="WP_016425843.1">
    <property type="nucleotide sequence ID" value="NZ_CABKRV010000002.1"/>
</dbReference>
<dbReference type="InterPro" id="IPR000055">
    <property type="entry name" value="Restrct_endonuc_typeI_TRD"/>
</dbReference>
<keyword evidence="2" id="KW-0680">Restriction system</keyword>
<evidence type="ECO:0000313" key="5">
    <source>
        <dbReference type="EMBL" id="CAD7358544.1"/>
    </source>
</evidence>
<dbReference type="Pfam" id="PF01420">
    <property type="entry name" value="Methylase_S"/>
    <property type="match status" value="1"/>
</dbReference>
<name>A0A7Z7VWN6_STASC</name>
<dbReference type="AlphaFoldDB" id="A0A7Z7VWN6"/>
<dbReference type="GO" id="GO:0003677">
    <property type="term" value="F:DNA binding"/>
    <property type="evidence" value="ECO:0007669"/>
    <property type="project" value="UniProtKB-KW"/>
</dbReference>
<dbReference type="InterPro" id="IPR044946">
    <property type="entry name" value="Restrct_endonuc_typeI_TRD_sf"/>
</dbReference>
<keyword evidence="9" id="KW-1185">Reference proteome</keyword>
<evidence type="ECO:0000256" key="3">
    <source>
        <dbReference type="ARBA" id="ARBA00023125"/>
    </source>
</evidence>
<evidence type="ECO:0000313" key="9">
    <source>
        <dbReference type="Proteomes" id="UP000572988"/>
    </source>
</evidence>
<organism evidence="7">
    <name type="scientific">Staphylococcus schleiferi</name>
    <dbReference type="NCBI Taxonomy" id="1295"/>
    <lineage>
        <taxon>Bacteria</taxon>
        <taxon>Bacillati</taxon>
        <taxon>Bacillota</taxon>
        <taxon>Bacilli</taxon>
        <taxon>Bacillales</taxon>
        <taxon>Staphylococcaceae</taxon>
        <taxon>Staphylococcus</taxon>
    </lineage>
</organism>
<evidence type="ECO:0000313" key="8">
    <source>
        <dbReference type="Proteomes" id="UP000264146"/>
    </source>
</evidence>
<evidence type="ECO:0000259" key="4">
    <source>
        <dbReference type="Pfam" id="PF01420"/>
    </source>
</evidence>
<evidence type="ECO:0000256" key="2">
    <source>
        <dbReference type="ARBA" id="ARBA00022747"/>
    </source>
</evidence>
<protein>
    <recommendedName>
        <fullName evidence="4">Type I restriction modification DNA specificity domain-containing protein</fullName>
    </recommendedName>
</protein>
<dbReference type="Proteomes" id="UP000264146">
    <property type="component" value="Chromosome"/>
</dbReference>
<accession>A0A7Z7VWN6</accession>
<gene>
    <name evidence="6" type="ORF">C1O36_01060</name>
    <name evidence="7" type="ORF">NCTC12218_00125</name>
</gene>
<dbReference type="EMBL" id="LR962863">
    <property type="protein sequence ID" value="CAD7358544.1"/>
    <property type="molecule type" value="Genomic_DNA"/>
</dbReference>
<dbReference type="EMBL" id="POVK01000002">
    <property type="protein sequence ID" value="NHA33128.1"/>
    <property type="molecule type" value="Genomic_DNA"/>
</dbReference>
<dbReference type="SUPFAM" id="SSF116734">
    <property type="entry name" value="DNA methylase specificity domain"/>
    <property type="match status" value="1"/>
</dbReference>
<feature type="domain" description="Type I restriction modification DNA specificity" evidence="4">
    <location>
        <begin position="62"/>
        <end position="160"/>
    </location>
</feature>
<keyword evidence="3" id="KW-0238">DNA-binding</keyword>
<dbReference type="Proteomes" id="UP000572988">
    <property type="component" value="Unassembled WGS sequence"/>
</dbReference>
<proteinExistence type="inferred from homology"/>
<evidence type="ECO:0000256" key="1">
    <source>
        <dbReference type="ARBA" id="ARBA00010923"/>
    </source>
</evidence>